<gene>
    <name evidence="2" type="ORF">QBC34DRAFT_31354</name>
</gene>
<feature type="region of interest" description="Disordered" evidence="1">
    <location>
        <begin position="177"/>
        <end position="207"/>
    </location>
</feature>
<reference evidence="2" key="2">
    <citation type="submission" date="2023-05" db="EMBL/GenBank/DDBJ databases">
        <authorList>
            <consortium name="Lawrence Berkeley National Laboratory"/>
            <person name="Steindorff A."/>
            <person name="Hensen N."/>
            <person name="Bonometti L."/>
            <person name="Westerberg I."/>
            <person name="Brannstrom I.O."/>
            <person name="Guillou S."/>
            <person name="Cros-Aarteil S."/>
            <person name="Calhoun S."/>
            <person name="Haridas S."/>
            <person name="Kuo A."/>
            <person name="Mondo S."/>
            <person name="Pangilinan J."/>
            <person name="Riley R."/>
            <person name="Labutti K."/>
            <person name="Andreopoulos B."/>
            <person name="Lipzen A."/>
            <person name="Chen C."/>
            <person name="Yanf M."/>
            <person name="Daum C."/>
            <person name="Ng V."/>
            <person name="Clum A."/>
            <person name="Ohm R."/>
            <person name="Martin F."/>
            <person name="Silar P."/>
            <person name="Natvig D."/>
            <person name="Lalanne C."/>
            <person name="Gautier V."/>
            <person name="Ament-Velasquez S.L."/>
            <person name="Kruys A."/>
            <person name="Hutchinson M.I."/>
            <person name="Powell A.J."/>
            <person name="Barry K."/>
            <person name="Miller A.N."/>
            <person name="Grigoriev I.V."/>
            <person name="Debuchy R."/>
            <person name="Gladieux P."/>
            <person name="Thoren M.H."/>
            <person name="Johannesson H."/>
        </authorList>
    </citation>
    <scope>NUCLEOTIDE SEQUENCE</scope>
    <source>
        <strain evidence="2">PSN243</strain>
    </source>
</reference>
<comment type="caution">
    <text evidence="2">The sequence shown here is derived from an EMBL/GenBank/DDBJ whole genome shotgun (WGS) entry which is preliminary data.</text>
</comment>
<keyword evidence="3" id="KW-1185">Reference proteome</keyword>
<feature type="compositionally biased region" description="Basic and acidic residues" evidence="1">
    <location>
        <begin position="1"/>
        <end position="12"/>
    </location>
</feature>
<evidence type="ECO:0000256" key="1">
    <source>
        <dbReference type="SAM" id="MobiDB-lite"/>
    </source>
</evidence>
<protein>
    <submittedName>
        <fullName evidence="2">Uncharacterized protein</fullName>
    </submittedName>
</protein>
<sequence length="217" mass="23372">MAACPDSRRRTDGQTPCHGENVEKDGTLSISNVGSPSQSWWSSILVRHQQLPDRACQKNRSALFPLLSTPVSEGLPLRGTRSRNGAGEPGAQAALSSILLLDPDSFSTALASRLPPGQGRKGCGERVAGHFWDSQPCPGLLQPLPTPAATPSKTPSVLSRPPDTEARLHWMRMRTTSGVAAHRKPTSPTTTVVRGRASSPRPKATEQPCHFNFHEFT</sequence>
<accession>A0AAV9GX31</accession>
<organism evidence="2 3">
    <name type="scientific">Podospora aff. communis PSN243</name>
    <dbReference type="NCBI Taxonomy" id="3040156"/>
    <lineage>
        <taxon>Eukaryota</taxon>
        <taxon>Fungi</taxon>
        <taxon>Dikarya</taxon>
        <taxon>Ascomycota</taxon>
        <taxon>Pezizomycotina</taxon>
        <taxon>Sordariomycetes</taxon>
        <taxon>Sordariomycetidae</taxon>
        <taxon>Sordariales</taxon>
        <taxon>Podosporaceae</taxon>
        <taxon>Podospora</taxon>
    </lineage>
</organism>
<reference evidence="2" key="1">
    <citation type="journal article" date="2023" name="Mol. Phylogenet. Evol.">
        <title>Genome-scale phylogeny and comparative genomics of the fungal order Sordariales.</title>
        <authorList>
            <person name="Hensen N."/>
            <person name="Bonometti L."/>
            <person name="Westerberg I."/>
            <person name="Brannstrom I.O."/>
            <person name="Guillou S."/>
            <person name="Cros-Aarteil S."/>
            <person name="Calhoun S."/>
            <person name="Haridas S."/>
            <person name="Kuo A."/>
            <person name="Mondo S."/>
            <person name="Pangilinan J."/>
            <person name="Riley R."/>
            <person name="LaButti K."/>
            <person name="Andreopoulos B."/>
            <person name="Lipzen A."/>
            <person name="Chen C."/>
            <person name="Yan M."/>
            <person name="Daum C."/>
            <person name="Ng V."/>
            <person name="Clum A."/>
            <person name="Steindorff A."/>
            <person name="Ohm R.A."/>
            <person name="Martin F."/>
            <person name="Silar P."/>
            <person name="Natvig D.O."/>
            <person name="Lalanne C."/>
            <person name="Gautier V."/>
            <person name="Ament-Velasquez S.L."/>
            <person name="Kruys A."/>
            <person name="Hutchinson M.I."/>
            <person name="Powell A.J."/>
            <person name="Barry K."/>
            <person name="Miller A.N."/>
            <person name="Grigoriev I.V."/>
            <person name="Debuchy R."/>
            <person name="Gladieux P."/>
            <person name="Hiltunen Thoren M."/>
            <person name="Johannesson H."/>
        </authorList>
    </citation>
    <scope>NUCLEOTIDE SEQUENCE</scope>
    <source>
        <strain evidence="2">PSN243</strain>
    </source>
</reference>
<evidence type="ECO:0000313" key="3">
    <source>
        <dbReference type="Proteomes" id="UP001321760"/>
    </source>
</evidence>
<dbReference type="Proteomes" id="UP001321760">
    <property type="component" value="Unassembled WGS sequence"/>
</dbReference>
<feature type="region of interest" description="Disordered" evidence="1">
    <location>
        <begin position="1"/>
        <end position="30"/>
    </location>
</feature>
<dbReference type="AlphaFoldDB" id="A0AAV9GX31"/>
<dbReference type="EMBL" id="MU865924">
    <property type="protein sequence ID" value="KAK4452270.1"/>
    <property type="molecule type" value="Genomic_DNA"/>
</dbReference>
<evidence type="ECO:0000313" key="2">
    <source>
        <dbReference type="EMBL" id="KAK4452270.1"/>
    </source>
</evidence>
<name>A0AAV9GX31_9PEZI</name>
<proteinExistence type="predicted"/>